<evidence type="ECO:0000313" key="2">
    <source>
        <dbReference type="EMBL" id="QGR71739.1"/>
    </source>
</evidence>
<dbReference type="Proteomes" id="UP000424966">
    <property type="component" value="Chromosome"/>
</dbReference>
<dbReference type="OrthoDB" id="4933449at2"/>
<accession>A0A0T9N248</accession>
<organism evidence="1 3">
    <name type="scientific">Yersinia intermedia</name>
    <dbReference type="NCBI Taxonomy" id="631"/>
    <lineage>
        <taxon>Bacteria</taxon>
        <taxon>Pseudomonadati</taxon>
        <taxon>Pseudomonadota</taxon>
        <taxon>Gammaproteobacteria</taxon>
        <taxon>Enterobacterales</taxon>
        <taxon>Yersiniaceae</taxon>
        <taxon>Yersinia</taxon>
    </lineage>
</organism>
<gene>
    <name evidence="1" type="ORF">ERS008530_04455</name>
    <name evidence="2" type="ORF">FOC37_16040</name>
</gene>
<evidence type="ECO:0000313" key="4">
    <source>
        <dbReference type="Proteomes" id="UP000424966"/>
    </source>
</evidence>
<dbReference type="eggNOG" id="ENOG502ZBAJ">
    <property type="taxonomic scope" value="Bacteria"/>
</dbReference>
<keyword evidence="4" id="KW-1185">Reference proteome</keyword>
<dbReference type="Pfam" id="PF11392">
    <property type="entry name" value="AllH"/>
    <property type="match status" value="1"/>
</dbReference>
<dbReference type="InterPro" id="IPR021530">
    <property type="entry name" value="AllH-like"/>
</dbReference>
<proteinExistence type="predicted"/>
<dbReference type="STRING" id="631.CH53_58"/>
<sequence>MDIYALAVSHHASLDYGRLLCVGRFNNAINFLTQNGQLLTLHRAGLGLSPMGWEIASDDFDHITDRLLLIDECQFSPIGIALGDLCIQRHNQFLNLELAIHGEIKLPLLRAVLSPLAAETGLFGQLGDLVSKPTGDEVRELEQFFYRWLRGEVVDWGKVLGKGPGLTPSNDDTLLGMLLVAHLDHRIDIAQLPPFFAHDTEIYALTTTVSASYLQYAERGIFATPLQVLAQGLLDPQHLPRAVHGLLQIGHFSGADTLLGVWLGARAITAYHCCSDI</sequence>
<reference evidence="1 3" key="1">
    <citation type="submission" date="2015-03" db="EMBL/GenBank/DDBJ databases">
        <authorList>
            <person name="Murphy D."/>
        </authorList>
    </citation>
    <scope>NUCLEOTIDE SEQUENCE [LARGE SCALE GENOMIC DNA]</scope>
    <source>
        <strain evidence="1 3">BR165/97</strain>
    </source>
</reference>
<dbReference type="EMBL" id="CP046294">
    <property type="protein sequence ID" value="QGR71739.1"/>
    <property type="molecule type" value="Genomic_DNA"/>
</dbReference>
<dbReference type="EMBL" id="CPZJ01000028">
    <property type="protein sequence ID" value="CNG70224.1"/>
    <property type="molecule type" value="Genomic_DNA"/>
</dbReference>
<dbReference type="GeneID" id="58047805"/>
<reference evidence="2 4" key="2">
    <citation type="submission" date="2019-11" db="EMBL/GenBank/DDBJ databases">
        <title>FDA dAtabase for Regulatory Grade micrObial Sequences (FDA-ARGOS): Supporting development and validation of Infectious Disease Dx tests.</title>
        <authorList>
            <person name="Patel R."/>
            <person name="Rucinski S."/>
            <person name="Tallon L."/>
            <person name="Sadzewicz L."/>
            <person name="Vavikolanu K."/>
            <person name="Mehta A."/>
            <person name="Aluvathingal J."/>
            <person name="Nadendla S."/>
            <person name="Nandy P."/>
            <person name="Geyer C."/>
            <person name="Yan Y."/>
            <person name="Sichtig H."/>
        </authorList>
    </citation>
    <scope>NUCLEOTIDE SEQUENCE [LARGE SCALE GENOMIC DNA]</scope>
    <source>
        <strain evidence="2 4">FDAARGOS_729</strain>
    </source>
</reference>
<dbReference type="RefSeq" id="WP_005184497.1">
    <property type="nucleotide sequence ID" value="NZ_CABHXJ010000037.1"/>
</dbReference>
<evidence type="ECO:0000313" key="3">
    <source>
        <dbReference type="Proteomes" id="UP000038750"/>
    </source>
</evidence>
<protein>
    <submittedName>
        <fullName evidence="2">DUF2877 domain-containing protein</fullName>
    </submittedName>
    <submittedName>
        <fullName evidence="1">Protein of uncharacterized function (DUF2877)</fullName>
    </submittedName>
</protein>
<dbReference type="Proteomes" id="UP000038750">
    <property type="component" value="Unassembled WGS sequence"/>
</dbReference>
<dbReference type="AlphaFoldDB" id="A0A0T9N248"/>
<name>A0A0T9N248_YERIN</name>
<evidence type="ECO:0000313" key="1">
    <source>
        <dbReference type="EMBL" id="CNG70224.1"/>
    </source>
</evidence>